<evidence type="ECO:0000256" key="4">
    <source>
        <dbReference type="ARBA" id="ARBA00022723"/>
    </source>
</evidence>
<feature type="binding site" evidence="8">
    <location>
        <position position="102"/>
    </location>
    <ligand>
        <name>Mg(2+)</name>
        <dbReference type="ChEBI" id="CHEBI:18420"/>
    </ligand>
</feature>
<dbReference type="Proteomes" id="UP001341135">
    <property type="component" value="Chromosome"/>
</dbReference>
<dbReference type="InterPro" id="IPR050556">
    <property type="entry name" value="Type_II_TA_system_RNase"/>
</dbReference>
<dbReference type="Gene3D" id="3.40.50.1010">
    <property type="entry name" value="5'-nuclease"/>
    <property type="match status" value="1"/>
</dbReference>
<comment type="function">
    <text evidence="8">Toxic component of a toxin-antitoxin (TA) system. An RNase.</text>
</comment>
<keyword evidence="4 8" id="KW-0479">Metal-binding</keyword>
<dbReference type="InterPro" id="IPR002716">
    <property type="entry name" value="PIN_dom"/>
</dbReference>
<proteinExistence type="inferred from homology"/>
<evidence type="ECO:0000256" key="3">
    <source>
        <dbReference type="ARBA" id="ARBA00022722"/>
    </source>
</evidence>
<evidence type="ECO:0000256" key="1">
    <source>
        <dbReference type="ARBA" id="ARBA00001946"/>
    </source>
</evidence>
<dbReference type="CDD" id="cd09881">
    <property type="entry name" value="PIN_VapC4-5_FitB-like"/>
    <property type="match status" value="1"/>
</dbReference>
<accession>A0ABM8IZ62</accession>
<comment type="cofactor">
    <cofactor evidence="1 8">
        <name>Mg(2+)</name>
        <dbReference type="ChEBI" id="CHEBI:18420"/>
    </cofactor>
</comment>
<dbReference type="Pfam" id="PF01850">
    <property type="entry name" value="PIN"/>
    <property type="match status" value="1"/>
</dbReference>
<dbReference type="PANTHER" id="PTHR33653:SF1">
    <property type="entry name" value="RIBONUCLEASE VAPC2"/>
    <property type="match status" value="1"/>
</dbReference>
<evidence type="ECO:0000256" key="8">
    <source>
        <dbReference type="HAMAP-Rule" id="MF_00265"/>
    </source>
</evidence>
<protein>
    <recommendedName>
        <fullName evidence="8">Ribonuclease VapC</fullName>
        <shortName evidence="8">RNase VapC</shortName>
        <ecNumber evidence="8">3.1.-.-</ecNumber>
    </recommendedName>
    <alternativeName>
        <fullName evidence="8">Putative toxin VapC</fullName>
    </alternativeName>
</protein>
<dbReference type="PANTHER" id="PTHR33653">
    <property type="entry name" value="RIBONUCLEASE VAPC2"/>
    <property type="match status" value="1"/>
</dbReference>
<sequence>MAEMACTVLDTDLLIALLRGRKTAVDYVARLEEEGLELATTVVNLFELYYGAYRSGSEKRVRAIRELEEILHVIGLDPRTAEAAAREAARLASQGMSLGFRDVLIGVAAREKGCRLATCNVKHLGRIEALAVEKWC</sequence>
<feature type="domain" description="PIN" evidence="9">
    <location>
        <begin position="8"/>
        <end position="120"/>
    </location>
</feature>
<evidence type="ECO:0000259" key="9">
    <source>
        <dbReference type="Pfam" id="PF01850"/>
    </source>
</evidence>
<gene>
    <name evidence="8" type="primary">vapC</name>
    <name evidence="10" type="ORF">PABY_24010</name>
</gene>
<evidence type="ECO:0000313" key="11">
    <source>
        <dbReference type="Proteomes" id="UP001341135"/>
    </source>
</evidence>
<evidence type="ECO:0000256" key="6">
    <source>
        <dbReference type="ARBA" id="ARBA00022842"/>
    </source>
</evidence>
<comment type="similarity">
    <text evidence="7 8">Belongs to the PINc/VapC protein family.</text>
</comment>
<dbReference type="EMBL" id="AP028907">
    <property type="protein sequence ID" value="BES82834.1"/>
    <property type="molecule type" value="Genomic_DNA"/>
</dbReference>
<reference evidence="10 11" key="1">
    <citation type="submission" date="2023-09" db="EMBL/GenBank/DDBJ databases">
        <title>Pyrofollis japonicus gen. nov. sp. nov., a novel member of the family Pyrodictiaceae isolated from the Iheya North hydrothermal field.</title>
        <authorList>
            <person name="Miyazaki U."/>
            <person name="Sanari M."/>
            <person name="Tame A."/>
            <person name="Kitajima M."/>
            <person name="Okamoto A."/>
            <person name="Sawayama S."/>
            <person name="Miyazaki J."/>
            <person name="Takai K."/>
            <person name="Nakagawa S."/>
        </authorList>
    </citation>
    <scope>NUCLEOTIDE SEQUENCE [LARGE SCALE GENOMIC DNA]</scope>
    <source>
        <strain evidence="10 11">AV2</strain>
    </source>
</reference>
<evidence type="ECO:0000313" key="10">
    <source>
        <dbReference type="EMBL" id="BES82834.1"/>
    </source>
</evidence>
<keyword evidence="8" id="KW-0800">Toxin</keyword>
<dbReference type="EC" id="3.1.-.-" evidence="8"/>
<dbReference type="InterPro" id="IPR022907">
    <property type="entry name" value="VapC_family"/>
</dbReference>
<keyword evidence="2 8" id="KW-1277">Toxin-antitoxin system</keyword>
<organism evidence="10 11">
    <name type="scientific">Pyrodictium abyssi</name>
    <dbReference type="NCBI Taxonomy" id="54256"/>
    <lineage>
        <taxon>Archaea</taxon>
        <taxon>Thermoproteota</taxon>
        <taxon>Thermoprotei</taxon>
        <taxon>Desulfurococcales</taxon>
        <taxon>Pyrodictiaceae</taxon>
        <taxon>Pyrodictium</taxon>
    </lineage>
</organism>
<evidence type="ECO:0000256" key="7">
    <source>
        <dbReference type="ARBA" id="ARBA00038093"/>
    </source>
</evidence>
<dbReference type="SUPFAM" id="SSF88723">
    <property type="entry name" value="PIN domain-like"/>
    <property type="match status" value="1"/>
</dbReference>
<keyword evidence="3 8" id="KW-0540">Nuclease</keyword>
<dbReference type="InterPro" id="IPR029060">
    <property type="entry name" value="PIN-like_dom_sf"/>
</dbReference>
<name>A0ABM8IZ62_9CREN</name>
<feature type="binding site" evidence="8">
    <location>
        <position position="10"/>
    </location>
    <ligand>
        <name>Mg(2+)</name>
        <dbReference type="ChEBI" id="CHEBI:18420"/>
    </ligand>
</feature>
<keyword evidence="6 8" id="KW-0460">Magnesium</keyword>
<evidence type="ECO:0000256" key="2">
    <source>
        <dbReference type="ARBA" id="ARBA00022649"/>
    </source>
</evidence>
<dbReference type="HAMAP" id="MF_00265">
    <property type="entry name" value="VapC_Nob1"/>
    <property type="match status" value="1"/>
</dbReference>
<keyword evidence="11" id="KW-1185">Reference proteome</keyword>
<evidence type="ECO:0000256" key="5">
    <source>
        <dbReference type="ARBA" id="ARBA00022801"/>
    </source>
</evidence>
<keyword evidence="5 8" id="KW-0378">Hydrolase</keyword>